<gene>
    <name evidence="2" type="ORF">LOX96_12300</name>
</gene>
<evidence type="ECO:0000256" key="1">
    <source>
        <dbReference type="SAM" id="MobiDB-lite"/>
    </source>
</evidence>
<dbReference type="Proteomes" id="UP001139721">
    <property type="component" value="Unassembled WGS sequence"/>
</dbReference>
<keyword evidence="3" id="KW-1185">Reference proteome</keyword>
<evidence type="ECO:0000313" key="3">
    <source>
        <dbReference type="Proteomes" id="UP001139721"/>
    </source>
</evidence>
<sequence length="320" mass="36500">MNEKKEFIESTILIQSLIRRYEIQKKYKFTSLPEESMVSYQAFLLGNDPLVNVPDRYVPNQGGVALVAVSGFRALQLACKLGEKDKSTMPRVFIVDISKQVHVVWKMLKECADKSTTATAFLANLDHFLKDAAGQYRNIQQYACTCTDCEPKPNPDPLVFFGELITMYGYDYVSEIITHTVLIKNSFADRETFKKIKEHISNLGISNTFVYSSNVLTDIYWIGIKNRPLVNIILENIQFLDPNISIHTNLCRKHWEPKNVYLMENQSPELVRSILKINPQKNVLMTPDSGAQVRVGTQFSTPQSMESKKEGQEINSEFSP</sequence>
<feature type="region of interest" description="Disordered" evidence="1">
    <location>
        <begin position="298"/>
        <end position="320"/>
    </location>
</feature>
<protein>
    <submittedName>
        <fullName evidence="2">Uncharacterized protein</fullName>
    </submittedName>
</protein>
<dbReference type="RefSeq" id="WP_250424423.1">
    <property type="nucleotide sequence ID" value="NZ_JAJKBJ010000015.1"/>
</dbReference>
<reference evidence="2" key="1">
    <citation type="submission" date="2021-11" db="EMBL/GenBank/DDBJ databases">
        <title>Legionella maioricencis sp. nov., a new species isolated from hot water samples in Mallorca.</title>
        <authorList>
            <person name="Crespi S."/>
            <person name="Drasar V."/>
            <person name="Salva-Serra F."/>
            <person name="Jaen-Luchoro D."/>
            <person name="Pineiro-Iglesias B."/>
            <person name="Aliaga F."/>
            <person name="Fernandez-Juarez V."/>
            <person name="Coll G."/>
            <person name="Moore E.R.B."/>
            <person name="Bennasar-Figueras A."/>
        </authorList>
    </citation>
    <scope>NUCLEOTIDE SEQUENCE</scope>
    <source>
        <strain evidence="2">HCPI-6</strain>
    </source>
</reference>
<name>A0A9X2IDK6_9GAMM</name>
<evidence type="ECO:0000313" key="2">
    <source>
        <dbReference type="EMBL" id="MCL9684878.1"/>
    </source>
</evidence>
<organism evidence="2 3">
    <name type="scientific">Legionella maioricensis</name>
    <dbReference type="NCBI Taxonomy" id="2896528"/>
    <lineage>
        <taxon>Bacteria</taxon>
        <taxon>Pseudomonadati</taxon>
        <taxon>Pseudomonadota</taxon>
        <taxon>Gammaproteobacteria</taxon>
        <taxon>Legionellales</taxon>
        <taxon>Legionellaceae</taxon>
        <taxon>Legionella</taxon>
    </lineage>
</organism>
<proteinExistence type="predicted"/>
<comment type="caution">
    <text evidence="2">The sequence shown here is derived from an EMBL/GenBank/DDBJ whole genome shotgun (WGS) entry which is preliminary data.</text>
</comment>
<accession>A0A9X2IDK6</accession>
<dbReference type="AlphaFoldDB" id="A0A9X2IDK6"/>
<dbReference type="EMBL" id="JAJKBJ010000015">
    <property type="protein sequence ID" value="MCL9684878.1"/>
    <property type="molecule type" value="Genomic_DNA"/>
</dbReference>